<dbReference type="AlphaFoldDB" id="A0A4S2AZD7"/>
<protein>
    <submittedName>
        <fullName evidence="2">Uncharacterized protein</fullName>
    </submittedName>
</protein>
<keyword evidence="1" id="KW-0732">Signal</keyword>
<feature type="signal peptide" evidence="1">
    <location>
        <begin position="1"/>
        <end position="22"/>
    </location>
</feature>
<feature type="chain" id="PRO_5021006853" evidence="1">
    <location>
        <begin position="23"/>
        <end position="99"/>
    </location>
</feature>
<evidence type="ECO:0000313" key="3">
    <source>
        <dbReference type="Proteomes" id="UP000310532"/>
    </source>
</evidence>
<name>A0A4S2AZD7_9BACE</name>
<proteinExistence type="predicted"/>
<evidence type="ECO:0000313" key="2">
    <source>
        <dbReference type="EMBL" id="TGY07008.1"/>
    </source>
</evidence>
<dbReference type="PROSITE" id="PS51257">
    <property type="entry name" value="PROKAR_LIPOPROTEIN"/>
    <property type="match status" value="1"/>
</dbReference>
<reference evidence="2 3" key="1">
    <citation type="submission" date="2019-04" db="EMBL/GenBank/DDBJ databases">
        <title>Microbes associate with the intestines of laboratory mice.</title>
        <authorList>
            <person name="Navarre W."/>
            <person name="Wong E."/>
            <person name="Huang K."/>
            <person name="Tropini C."/>
            <person name="Ng K."/>
            <person name="Yu B."/>
        </authorList>
    </citation>
    <scope>NUCLEOTIDE SEQUENCE [LARGE SCALE GENOMIC DNA]</scope>
    <source>
        <strain evidence="2 3">NM69_E16B</strain>
    </source>
</reference>
<organism evidence="2 3">
    <name type="scientific">Bacteroides muris</name>
    <name type="common">ex Afrizal et al. 2022</name>
    <dbReference type="NCBI Taxonomy" id="2516960"/>
    <lineage>
        <taxon>Bacteria</taxon>
        <taxon>Pseudomonadati</taxon>
        <taxon>Bacteroidota</taxon>
        <taxon>Bacteroidia</taxon>
        <taxon>Bacteroidales</taxon>
        <taxon>Bacteroidaceae</taxon>
        <taxon>Bacteroides</taxon>
    </lineage>
</organism>
<sequence length="99" mass="11065">MKNRFYFLLLLLGMLMYSCENAIEENNVQNVASTGVLVTKTNPIDEVTIDVVKKVAGMYGNAQSAQTRGGEERTIEEVVPSPYNFSTDRKDIVDIYPAK</sequence>
<evidence type="ECO:0000256" key="1">
    <source>
        <dbReference type="SAM" id="SignalP"/>
    </source>
</evidence>
<comment type="caution">
    <text evidence="2">The sequence shown here is derived from an EMBL/GenBank/DDBJ whole genome shotgun (WGS) entry which is preliminary data.</text>
</comment>
<keyword evidence="3" id="KW-1185">Reference proteome</keyword>
<gene>
    <name evidence="2" type="ORF">E5355_07525</name>
</gene>
<dbReference type="RefSeq" id="WP_136009834.1">
    <property type="nucleotide sequence ID" value="NZ_SRYZ01000012.1"/>
</dbReference>
<dbReference type="Proteomes" id="UP000310532">
    <property type="component" value="Unassembled WGS sequence"/>
</dbReference>
<accession>A0A4S2AZD7</accession>
<dbReference type="EMBL" id="SRYZ01000012">
    <property type="protein sequence ID" value="TGY07008.1"/>
    <property type="molecule type" value="Genomic_DNA"/>
</dbReference>